<comment type="caution">
    <text evidence="3">The sequence shown here is derived from an EMBL/GenBank/DDBJ whole genome shotgun (WGS) entry which is preliminary data.</text>
</comment>
<feature type="compositionally biased region" description="Polar residues" evidence="1">
    <location>
        <begin position="350"/>
        <end position="365"/>
    </location>
</feature>
<keyword evidence="2" id="KW-0472">Membrane</keyword>
<dbReference type="RefSeq" id="WP_138045302.1">
    <property type="nucleotide sequence ID" value="NZ_VBZC01000012.1"/>
</dbReference>
<accession>A0A5R9FQU0</accession>
<gene>
    <name evidence="3" type="ORF">FE633_13160</name>
</gene>
<evidence type="ECO:0000256" key="2">
    <source>
        <dbReference type="SAM" id="Phobius"/>
    </source>
</evidence>
<evidence type="ECO:0000256" key="1">
    <source>
        <dbReference type="SAM" id="MobiDB-lite"/>
    </source>
</evidence>
<keyword evidence="4" id="KW-1185">Reference proteome</keyword>
<feature type="compositionally biased region" description="Acidic residues" evidence="1">
    <location>
        <begin position="439"/>
        <end position="456"/>
    </location>
</feature>
<evidence type="ECO:0000313" key="4">
    <source>
        <dbReference type="Proteomes" id="UP000305906"/>
    </source>
</evidence>
<feature type="transmembrane region" description="Helical" evidence="2">
    <location>
        <begin position="129"/>
        <end position="146"/>
    </location>
</feature>
<dbReference type="Proteomes" id="UP000305906">
    <property type="component" value="Unassembled WGS sequence"/>
</dbReference>
<keyword evidence="2" id="KW-1133">Transmembrane helix</keyword>
<feature type="compositionally biased region" description="Basic and acidic residues" evidence="1">
    <location>
        <begin position="366"/>
        <end position="379"/>
    </location>
</feature>
<dbReference type="InterPro" id="IPR021235">
    <property type="entry name" value="DUF2637"/>
</dbReference>
<keyword evidence="2" id="KW-0812">Transmembrane</keyword>
<feature type="compositionally biased region" description="Low complexity" evidence="1">
    <location>
        <begin position="561"/>
        <end position="577"/>
    </location>
</feature>
<feature type="region of interest" description="Disordered" evidence="1">
    <location>
        <begin position="319"/>
        <end position="468"/>
    </location>
</feature>
<feature type="region of interest" description="Disordered" evidence="1">
    <location>
        <begin position="519"/>
        <end position="585"/>
    </location>
</feature>
<dbReference type="Pfam" id="PF10935">
    <property type="entry name" value="DUF2637"/>
    <property type="match status" value="1"/>
</dbReference>
<feature type="transmembrane region" description="Helical" evidence="2">
    <location>
        <begin position="67"/>
        <end position="88"/>
    </location>
</feature>
<feature type="transmembrane region" description="Helical" evidence="2">
    <location>
        <begin position="15"/>
        <end position="35"/>
    </location>
</feature>
<reference evidence="3 4" key="1">
    <citation type="submission" date="2019-05" db="EMBL/GenBank/DDBJ databases">
        <title>Streptomyces sp. NEAU-C151, a novel actinomycete isolated from soil.</title>
        <authorList>
            <person name="Han L."/>
            <person name="Jiang H."/>
        </authorList>
    </citation>
    <scope>NUCLEOTIDE SEQUENCE [LARGE SCALE GENOMIC DNA]</scope>
    <source>
        <strain evidence="3 4">NEAU-C151</strain>
    </source>
</reference>
<dbReference type="EMBL" id="VBZC01000012">
    <property type="protein sequence ID" value="TLS45711.1"/>
    <property type="molecule type" value="Genomic_DNA"/>
</dbReference>
<organism evidence="3 4">
    <name type="scientific">Streptomyces montanus</name>
    <dbReference type="NCBI Taxonomy" id="2580423"/>
    <lineage>
        <taxon>Bacteria</taxon>
        <taxon>Bacillati</taxon>
        <taxon>Actinomycetota</taxon>
        <taxon>Actinomycetes</taxon>
        <taxon>Kitasatosporales</taxon>
        <taxon>Streptomycetaceae</taxon>
        <taxon>Streptomyces</taxon>
    </lineage>
</organism>
<name>A0A5R9FQU0_9ACTN</name>
<proteinExistence type="predicted"/>
<sequence length="585" mass="62397">METLVTAAAWLAERWQISVGTTVVAGGSVLLYRAMRRSGAPPWERPELDEEARVERRERRGRRAEDVMTLVVAAAAAYLSSTGLRKFGEDVMGLASPWDWLPFVGLDVAALVCGLRARRRARKGSGSGLSGTLFWLLIGTSALFSATEADTFIGSVARAAWPLISGVLFELGSLEERLAAREKLKRGLGLWLERKVAAVRMLHPVEWVRVQLALAADETISQEDATRQVRIERAGYWLYRLRRLQKREDPEKWQPVLTPRLAWADRRAQTAQARVNVEDFGLVLEAVQRRVRTREFAGLNYNTPAAAEKALANLIGTSSRTGTASAGTDRHTGTQMLARTGTAGILTDGRTGTTEANPQPRTGTQEPDRAIRTGTDARHNSAVPVRGTGDGTARTGTGDADRTAPDVPGQYSCTAQVGTGTASNAATDAATSGTTETDAGTDEDADRYDGADEDADAGTGEQDGSGWTDEQAVQGLREVLDADGKFGTGGIQKTATHFGMGPSRAKRLMEKARELGPLAAESTQAGHAAEDAPADGPTAPEPFDIESALAQARPVADLLKAPSAASPEAAESTSERPLISTENAA</sequence>
<feature type="compositionally biased region" description="Low complexity" evidence="1">
    <location>
        <begin position="418"/>
        <end position="438"/>
    </location>
</feature>
<feature type="transmembrane region" description="Helical" evidence="2">
    <location>
        <begin position="100"/>
        <end position="117"/>
    </location>
</feature>
<dbReference type="AlphaFoldDB" id="A0A5R9FQU0"/>
<evidence type="ECO:0000313" key="3">
    <source>
        <dbReference type="EMBL" id="TLS45711.1"/>
    </source>
</evidence>
<protein>
    <submittedName>
        <fullName evidence="3">DUF2637 domain-containing protein</fullName>
    </submittedName>
</protein>